<dbReference type="RefSeq" id="WP_073092772.1">
    <property type="nucleotide sequence ID" value="NZ_FRBC01000040.1"/>
</dbReference>
<name>A0A1M6XPK5_SELRU</name>
<reference evidence="1 2" key="1">
    <citation type="submission" date="2016-11" db="EMBL/GenBank/DDBJ databases">
        <authorList>
            <person name="Jaros S."/>
            <person name="Januszkiewicz K."/>
            <person name="Wedrychowicz H."/>
        </authorList>
    </citation>
    <scope>NUCLEOTIDE SEQUENCE [LARGE SCALE GENOMIC DNA]</scope>
    <source>
        <strain evidence="1 2">HD4</strain>
    </source>
</reference>
<dbReference type="AlphaFoldDB" id="A0A1M6XPK5"/>
<evidence type="ECO:0000313" key="1">
    <source>
        <dbReference type="EMBL" id="SHL07917.1"/>
    </source>
</evidence>
<dbReference type="EMBL" id="FRBC01000040">
    <property type="protein sequence ID" value="SHL07917.1"/>
    <property type="molecule type" value="Genomic_DNA"/>
</dbReference>
<dbReference type="Proteomes" id="UP000184263">
    <property type="component" value="Unassembled WGS sequence"/>
</dbReference>
<organism evidence="1 2">
    <name type="scientific">Selenomonas ruminantium</name>
    <dbReference type="NCBI Taxonomy" id="971"/>
    <lineage>
        <taxon>Bacteria</taxon>
        <taxon>Bacillati</taxon>
        <taxon>Bacillota</taxon>
        <taxon>Negativicutes</taxon>
        <taxon>Selenomonadales</taxon>
        <taxon>Selenomonadaceae</taxon>
        <taxon>Selenomonas</taxon>
    </lineage>
</organism>
<protein>
    <submittedName>
        <fullName evidence="1">Uncharacterized protein</fullName>
    </submittedName>
</protein>
<gene>
    <name evidence="1" type="ORF">SAMN05216582_14018</name>
</gene>
<sequence length="286" mass="31634">MGKTVNSVMLGQASDIECAKIGNSRFTQGPDSVNASGFAEALKNAQQVRKFTISEDEFYKIRYNCFCTDGVDVHFPPDNATDAQKLLWCDLVGPMDCEKRAPMLTRIGDALAFGDYWGLTVGQGWREDEGAFENSRMESLGFAGTIELTLRAAKHAYEGSLVCGNEQSFTDIIKDECDMWQRILDKYMVSATPEEQAQVQEAGRIYEATQNQRAALEATGSAMGLVKGDDYDDARLTALLNSLTQISRRILPDGSMLVTTTRNGIVSNQYRIKPSAEDELLNMLMT</sequence>
<proteinExistence type="predicted"/>
<accession>A0A1M6XPK5</accession>
<evidence type="ECO:0000313" key="2">
    <source>
        <dbReference type="Proteomes" id="UP000184263"/>
    </source>
</evidence>